<keyword evidence="1" id="KW-0812">Transmembrane</keyword>
<name>A0A1R3TNR7_9HYPH</name>
<dbReference type="Proteomes" id="UP000187891">
    <property type="component" value="Unassembled WGS sequence"/>
</dbReference>
<feature type="transmembrane region" description="Helical" evidence="1">
    <location>
        <begin position="53"/>
        <end position="76"/>
    </location>
</feature>
<dbReference type="RefSeq" id="WP_077119796.1">
    <property type="nucleotide sequence ID" value="NZ_FMUE01000004.1"/>
</dbReference>
<proteinExistence type="predicted"/>
<reference evidence="3" key="1">
    <citation type="submission" date="2016-10" db="EMBL/GenBank/DDBJ databases">
        <authorList>
            <person name="Wibberg D."/>
        </authorList>
    </citation>
    <scope>NUCLEOTIDE SEQUENCE [LARGE SCALE GENOMIC DNA]</scope>
</reference>
<evidence type="ECO:0000313" key="3">
    <source>
        <dbReference type="Proteomes" id="UP000187891"/>
    </source>
</evidence>
<evidence type="ECO:0000313" key="2">
    <source>
        <dbReference type="EMBL" id="SCX22119.1"/>
    </source>
</evidence>
<evidence type="ECO:0000256" key="1">
    <source>
        <dbReference type="SAM" id="Phobius"/>
    </source>
</evidence>
<organism evidence="2 3">
    <name type="scientific">Agrobacterium rosae</name>
    <dbReference type="NCBI Taxonomy" id="1972867"/>
    <lineage>
        <taxon>Bacteria</taxon>
        <taxon>Pseudomonadati</taxon>
        <taxon>Pseudomonadota</taxon>
        <taxon>Alphaproteobacteria</taxon>
        <taxon>Hyphomicrobiales</taxon>
        <taxon>Rhizobiaceae</taxon>
        <taxon>Rhizobium/Agrobacterium group</taxon>
        <taxon>Agrobacterium</taxon>
    </lineage>
</organism>
<protein>
    <recommendedName>
        <fullName evidence="4">Zinc ribbon domain-containing protein</fullName>
    </recommendedName>
</protein>
<sequence length="77" mass="7755">MALITCPECEAKISNKAYACPSCGYPMATPPKGGSAWPSVVGGVAGSYISAQMLASIIVGSVAMISFAAIMITLAVQ</sequence>
<keyword evidence="1" id="KW-1133">Transmembrane helix</keyword>
<evidence type="ECO:0008006" key="4">
    <source>
        <dbReference type="Google" id="ProtNLM"/>
    </source>
</evidence>
<gene>
    <name evidence="2" type="ORF">DSM25559_2203</name>
</gene>
<dbReference type="EMBL" id="FMUE01000004">
    <property type="protein sequence ID" value="SCX22119.1"/>
    <property type="molecule type" value="Genomic_DNA"/>
</dbReference>
<keyword evidence="1" id="KW-0472">Membrane</keyword>
<dbReference type="STRING" id="1907666.DSM25559_2203"/>
<accession>A0A1R3TNR7</accession>
<dbReference type="AlphaFoldDB" id="A0A1R3TNR7"/>